<reference evidence="3" key="1">
    <citation type="submission" date="2022-06" db="EMBL/GenBank/DDBJ databases">
        <title>WGS of actinobacteria.</title>
        <authorList>
            <person name="Thawai C."/>
        </authorList>
    </citation>
    <scope>NUCLEOTIDE SEQUENCE</scope>
    <source>
        <strain evidence="3">AA8</strain>
    </source>
</reference>
<accession>A0A9X2RRU8</accession>
<keyword evidence="4" id="KW-1185">Reference proteome</keyword>
<feature type="transmembrane region" description="Helical" evidence="2">
    <location>
        <begin position="33"/>
        <end position="52"/>
    </location>
</feature>
<protein>
    <submittedName>
        <fullName evidence="3">Uncharacterized protein</fullName>
    </submittedName>
</protein>
<dbReference type="RefSeq" id="WP_168091919.1">
    <property type="nucleotide sequence ID" value="NZ_JAATER010000045.1"/>
</dbReference>
<feature type="transmembrane region" description="Helical" evidence="2">
    <location>
        <begin position="58"/>
        <end position="75"/>
    </location>
</feature>
<sequence length="231" mass="26048">MRVGHTFTRHFDLETRQHELLGMDLGEGPTRRVLVTGAVIYAVWMGAFLLVFGWPSELFFTLYFAPPALITFYGSQRSRRNERRWNLTQWALTIRYLTVGHRPIINGGRRAADRSEWLPLRARLGEKAEQALSYPGMSVFEGLLGAEEPQRTAGRAVKLDARPRLYGPDQVYRARMRSLSPKDRKAAGQQAAQQRAARQAQPAQQVWTGGRTAPMPAPMAAQRARSGQEGM</sequence>
<dbReference type="Proteomes" id="UP001142374">
    <property type="component" value="Unassembled WGS sequence"/>
</dbReference>
<evidence type="ECO:0000313" key="4">
    <source>
        <dbReference type="Proteomes" id="UP001142374"/>
    </source>
</evidence>
<evidence type="ECO:0000256" key="1">
    <source>
        <dbReference type="SAM" id="MobiDB-lite"/>
    </source>
</evidence>
<dbReference type="AlphaFoldDB" id="A0A9X2RRU8"/>
<comment type="caution">
    <text evidence="3">The sequence shown here is derived from an EMBL/GenBank/DDBJ whole genome shotgun (WGS) entry which is preliminary data.</text>
</comment>
<name>A0A9X2RRU8_9ACTN</name>
<keyword evidence="2" id="KW-0812">Transmembrane</keyword>
<gene>
    <name evidence="3" type="ORF">NQU55_28965</name>
</gene>
<feature type="region of interest" description="Disordered" evidence="1">
    <location>
        <begin position="177"/>
        <end position="231"/>
    </location>
</feature>
<evidence type="ECO:0000313" key="3">
    <source>
        <dbReference type="EMBL" id="MCQ8773760.1"/>
    </source>
</evidence>
<keyword evidence="2" id="KW-0472">Membrane</keyword>
<feature type="compositionally biased region" description="Low complexity" evidence="1">
    <location>
        <begin position="187"/>
        <end position="205"/>
    </location>
</feature>
<proteinExistence type="predicted"/>
<dbReference type="EMBL" id="JANIID010000033">
    <property type="protein sequence ID" value="MCQ8773760.1"/>
    <property type="molecule type" value="Genomic_DNA"/>
</dbReference>
<evidence type="ECO:0000256" key="2">
    <source>
        <dbReference type="SAM" id="Phobius"/>
    </source>
</evidence>
<keyword evidence="2" id="KW-1133">Transmembrane helix</keyword>
<organism evidence="3 4">
    <name type="scientific">Streptomyces telluris</name>
    <dbReference type="NCBI Taxonomy" id="2720021"/>
    <lineage>
        <taxon>Bacteria</taxon>
        <taxon>Bacillati</taxon>
        <taxon>Actinomycetota</taxon>
        <taxon>Actinomycetes</taxon>
        <taxon>Kitasatosporales</taxon>
        <taxon>Streptomycetaceae</taxon>
        <taxon>Streptomyces</taxon>
    </lineage>
</organism>